<feature type="compositionally biased region" description="Low complexity" evidence="1">
    <location>
        <begin position="35"/>
        <end position="53"/>
    </location>
</feature>
<dbReference type="Gene3D" id="3.30.70.2970">
    <property type="entry name" value="Protein of unknown function (DUF541), domain 2"/>
    <property type="match status" value="1"/>
</dbReference>
<dbReference type="PANTHER" id="PTHR34387:SF1">
    <property type="entry name" value="PERIPLASMIC IMMUNOGENIC PROTEIN"/>
    <property type="match status" value="1"/>
</dbReference>
<evidence type="ECO:0000313" key="2">
    <source>
        <dbReference type="EMBL" id="CAB4856645.1"/>
    </source>
</evidence>
<reference evidence="2" key="1">
    <citation type="submission" date="2020-05" db="EMBL/GenBank/DDBJ databases">
        <authorList>
            <person name="Chiriac C."/>
            <person name="Salcher M."/>
            <person name="Ghai R."/>
            <person name="Kavagutti S V."/>
        </authorList>
    </citation>
    <scope>NUCLEOTIDE SEQUENCE</scope>
</reference>
<dbReference type="PANTHER" id="PTHR34387">
    <property type="entry name" value="SLR1258 PROTEIN"/>
    <property type="match status" value="1"/>
</dbReference>
<dbReference type="InterPro" id="IPR052022">
    <property type="entry name" value="26kDa_periplasmic_antigen"/>
</dbReference>
<feature type="region of interest" description="Disordered" evidence="1">
    <location>
        <begin position="31"/>
        <end position="53"/>
    </location>
</feature>
<protein>
    <submittedName>
        <fullName evidence="2">Unannotated protein</fullName>
    </submittedName>
</protein>
<dbReference type="AlphaFoldDB" id="A0A6J7CHZ5"/>
<gene>
    <name evidence="2" type="ORF">UFOPK3376_00001</name>
</gene>
<dbReference type="EMBL" id="CAFBLP010000001">
    <property type="protein sequence ID" value="CAB4856645.1"/>
    <property type="molecule type" value="Genomic_DNA"/>
</dbReference>
<sequence length="264" mass="26392">MKNGWIATVVGGAAIGVLAVGAVAMINNTSSTPHDTTVSAVSSPTTSPGGTSTDAGVVKRSITVSGHGKVTIKPDTATLSLGISVTAGKANDALRQAATKADTLVKVLTSAGVSKDDIQTSGLYLYPQYAGDGRTISGYNASNTMTVTIRKIADTGTIIDAAGALIGNEVTVGGISFSLANTDAAMADARKAAVADAKLRADQYAGAAQASVGQVLTISEVSSPTTPIYYQSGDKATSGGVAPTPVLPGTQDVTVDVTVVFELK</sequence>
<dbReference type="GO" id="GO:0006974">
    <property type="term" value="P:DNA damage response"/>
    <property type="evidence" value="ECO:0007669"/>
    <property type="project" value="TreeGrafter"/>
</dbReference>
<dbReference type="Pfam" id="PF04402">
    <property type="entry name" value="SIMPL"/>
    <property type="match status" value="1"/>
</dbReference>
<proteinExistence type="predicted"/>
<evidence type="ECO:0000256" key="1">
    <source>
        <dbReference type="SAM" id="MobiDB-lite"/>
    </source>
</evidence>
<accession>A0A6J7CHZ5</accession>
<name>A0A6J7CHZ5_9ZZZZ</name>
<organism evidence="2">
    <name type="scientific">freshwater metagenome</name>
    <dbReference type="NCBI Taxonomy" id="449393"/>
    <lineage>
        <taxon>unclassified sequences</taxon>
        <taxon>metagenomes</taxon>
        <taxon>ecological metagenomes</taxon>
    </lineage>
</organism>
<dbReference type="Gene3D" id="3.30.110.170">
    <property type="entry name" value="Protein of unknown function (DUF541), domain 1"/>
    <property type="match status" value="1"/>
</dbReference>
<dbReference type="InterPro" id="IPR007497">
    <property type="entry name" value="SIMPL/DUF541"/>
</dbReference>